<evidence type="ECO:0000313" key="9">
    <source>
        <dbReference type="Proteomes" id="UP000603940"/>
    </source>
</evidence>
<comment type="subcellular location">
    <subcellularLocation>
        <location evidence="1">Membrane</location>
        <topology evidence="1">Multi-pass membrane protein</topology>
    </subcellularLocation>
</comment>
<dbReference type="SUPFAM" id="SSF53448">
    <property type="entry name" value="Nucleotide-diphospho-sugar transferases"/>
    <property type="match status" value="1"/>
</dbReference>
<evidence type="ECO:0000256" key="1">
    <source>
        <dbReference type="ARBA" id="ARBA00004141"/>
    </source>
</evidence>
<keyword evidence="3" id="KW-0808">Transferase</keyword>
<keyword evidence="9" id="KW-1185">Reference proteome</keyword>
<dbReference type="RefSeq" id="WP_187778037.1">
    <property type="nucleotide sequence ID" value="NZ_JACTUZ010000022.1"/>
</dbReference>
<feature type="domain" description="Glycosyltransferase 2-like" evidence="7">
    <location>
        <begin position="37"/>
        <end position="172"/>
    </location>
</feature>
<name>A0ABR7R5N4_9PROT</name>
<gene>
    <name evidence="8" type="ORF">IBL25_08070</name>
</gene>
<keyword evidence="2" id="KW-0328">Glycosyltransferase</keyword>
<evidence type="ECO:0000256" key="3">
    <source>
        <dbReference type="ARBA" id="ARBA00022679"/>
    </source>
</evidence>
<sequence length="411" mass="43749">MKLSAQRPVAACLPASYVLPRLWPKVSLHLPLRDAAPEQVRRTLDSLAALDYPALEVLVVDTHTAEPALWEAAAEHCARLGPQFRFFHLGCTSGDRAGALNFALGEAAPDATLIGVLSAGQVVRASWLRRMVPLFRQPGLGMVQGALAPLDAGEAPVKPADRLLPLDGLPLFRAEALRRAGGWDTGSLCPEAALGLTLMRHGWDSAFEPEPMGRAVPAAAREDWASRRHRRVAGTMAALRQHIGAVLLRRDRSLTATQRGHLLAIGAPALLDALALAGVFASLSCVLLALWDNASLVPTLPLLPILLVLSLAPLPGGEAAASWGTGRAAWQGLLGGRTGRASGHRMEMLLTGLLWAGAVAVVLAKPWGVQETLGWAGLLLVQSLPGLTMLATRARQAEVRHRRPAFRRHAA</sequence>
<reference evidence="8 9" key="1">
    <citation type="journal article" date="2009" name="Int. J. Syst. Evol. Microbiol.">
        <title>Transfer of Teichococcus ludipueritiae and Muricoccus roseus to the genus Roseomonas, as Roseomonas ludipueritiae comb. nov. and Roseomonas rosea comb. nov., respectively, and emended description of the genus Roseomonas.</title>
        <authorList>
            <person name="Sanchez-Porro C."/>
            <person name="Gallego V."/>
            <person name="Busse H.J."/>
            <person name="Kampfer P."/>
            <person name="Ventosa A."/>
        </authorList>
    </citation>
    <scope>NUCLEOTIDE SEQUENCE [LARGE SCALE GENOMIC DNA]</scope>
    <source>
        <strain evidence="8 9">DSM 14915</strain>
    </source>
</reference>
<evidence type="ECO:0000256" key="4">
    <source>
        <dbReference type="ARBA" id="ARBA00022692"/>
    </source>
</evidence>
<evidence type="ECO:0000256" key="2">
    <source>
        <dbReference type="ARBA" id="ARBA00022676"/>
    </source>
</evidence>
<evidence type="ECO:0000256" key="6">
    <source>
        <dbReference type="ARBA" id="ARBA00023136"/>
    </source>
</evidence>
<proteinExistence type="predicted"/>
<organism evidence="8 9">
    <name type="scientific">Pseudoroseomonas ludipueritiae</name>
    <dbReference type="NCBI Taxonomy" id="198093"/>
    <lineage>
        <taxon>Bacteria</taxon>
        <taxon>Pseudomonadati</taxon>
        <taxon>Pseudomonadota</taxon>
        <taxon>Alphaproteobacteria</taxon>
        <taxon>Acetobacterales</taxon>
        <taxon>Acetobacteraceae</taxon>
        <taxon>Pseudoroseomonas</taxon>
    </lineage>
</organism>
<comment type="caution">
    <text evidence="8">The sequence shown here is derived from an EMBL/GenBank/DDBJ whole genome shotgun (WGS) entry which is preliminary data.</text>
</comment>
<dbReference type="InterPro" id="IPR050321">
    <property type="entry name" value="Glycosyltr_2/OpgH_subfam"/>
</dbReference>
<keyword evidence="4" id="KW-0812">Transmembrane</keyword>
<dbReference type="InterPro" id="IPR029044">
    <property type="entry name" value="Nucleotide-diphossugar_trans"/>
</dbReference>
<dbReference type="PANTHER" id="PTHR43867:SF4">
    <property type="entry name" value="BETA-(1-3)-GLUCOSYL TRANSFERASE"/>
    <property type="match status" value="1"/>
</dbReference>
<dbReference type="EMBL" id="JACTUZ010000022">
    <property type="protein sequence ID" value="MBC9176897.1"/>
    <property type="molecule type" value="Genomic_DNA"/>
</dbReference>
<dbReference type="InterPro" id="IPR001173">
    <property type="entry name" value="Glyco_trans_2-like"/>
</dbReference>
<keyword evidence="5" id="KW-1133">Transmembrane helix</keyword>
<dbReference type="Pfam" id="PF00535">
    <property type="entry name" value="Glycos_transf_2"/>
    <property type="match status" value="1"/>
</dbReference>
<accession>A0ABR7R5N4</accession>
<dbReference type="PANTHER" id="PTHR43867">
    <property type="entry name" value="CELLULOSE SYNTHASE CATALYTIC SUBUNIT A [UDP-FORMING]"/>
    <property type="match status" value="1"/>
</dbReference>
<dbReference type="Proteomes" id="UP000603940">
    <property type="component" value="Unassembled WGS sequence"/>
</dbReference>
<evidence type="ECO:0000259" key="7">
    <source>
        <dbReference type="Pfam" id="PF00535"/>
    </source>
</evidence>
<evidence type="ECO:0000313" key="8">
    <source>
        <dbReference type="EMBL" id="MBC9176897.1"/>
    </source>
</evidence>
<keyword evidence="6" id="KW-0472">Membrane</keyword>
<protein>
    <submittedName>
        <fullName evidence="8">Glycosyltransferase</fullName>
    </submittedName>
</protein>
<evidence type="ECO:0000256" key="5">
    <source>
        <dbReference type="ARBA" id="ARBA00022989"/>
    </source>
</evidence>
<dbReference type="Gene3D" id="3.90.550.10">
    <property type="entry name" value="Spore Coat Polysaccharide Biosynthesis Protein SpsA, Chain A"/>
    <property type="match status" value="2"/>
</dbReference>